<dbReference type="RefSeq" id="XP_002504887.1">
    <property type="nucleotide sequence ID" value="XM_002504841.1"/>
</dbReference>
<name>C1EE03_MICCC</name>
<dbReference type="Proteomes" id="UP000002009">
    <property type="component" value="Chromosome 11"/>
</dbReference>
<protein>
    <submittedName>
        <fullName evidence="1">Uncharacterized protein</fullName>
    </submittedName>
</protein>
<evidence type="ECO:0000313" key="2">
    <source>
        <dbReference type="Proteomes" id="UP000002009"/>
    </source>
</evidence>
<sequence>MNGGPFKLPTKENADAAKKKREAIARIKKWVESRIPDKHIKDRTCVVDVSEIVCGDPECAPIDTAVRIIYEGKAEGPVGTAFAFPCQSVELTREALDERMPPASTFEDWYEGKPTHWPPPPDDVTLRFEVGARVECKVGKKEWAPGAVTMHWFRQGDWPPGMFAPYQVQLDDGRLIFAPDDANKCIRAEGSGKGWCCFGG</sequence>
<evidence type="ECO:0000313" key="1">
    <source>
        <dbReference type="EMBL" id="ACO66145.1"/>
    </source>
</evidence>
<keyword evidence="2" id="KW-1185">Reference proteome</keyword>
<dbReference type="KEGG" id="mis:MICPUN_62453"/>
<proteinExistence type="predicted"/>
<dbReference type="AlphaFoldDB" id="C1EE03"/>
<reference evidence="1 2" key="1">
    <citation type="journal article" date="2009" name="Science">
        <title>Green evolution and dynamic adaptations revealed by genomes of the marine picoeukaryotes Micromonas.</title>
        <authorList>
            <person name="Worden A.Z."/>
            <person name="Lee J.H."/>
            <person name="Mock T."/>
            <person name="Rouze P."/>
            <person name="Simmons M.P."/>
            <person name="Aerts A.L."/>
            <person name="Allen A.E."/>
            <person name="Cuvelier M.L."/>
            <person name="Derelle E."/>
            <person name="Everett M.V."/>
            <person name="Foulon E."/>
            <person name="Grimwood J."/>
            <person name="Gundlach H."/>
            <person name="Henrissat B."/>
            <person name="Napoli C."/>
            <person name="McDonald S.M."/>
            <person name="Parker M.S."/>
            <person name="Rombauts S."/>
            <person name="Salamov A."/>
            <person name="Von Dassow P."/>
            <person name="Badger J.H."/>
            <person name="Coutinho P.M."/>
            <person name="Demir E."/>
            <person name="Dubchak I."/>
            <person name="Gentemann C."/>
            <person name="Eikrem W."/>
            <person name="Gready J.E."/>
            <person name="John U."/>
            <person name="Lanier W."/>
            <person name="Lindquist E.A."/>
            <person name="Lucas S."/>
            <person name="Mayer K.F."/>
            <person name="Moreau H."/>
            <person name="Not F."/>
            <person name="Otillar R."/>
            <person name="Panaud O."/>
            <person name="Pangilinan J."/>
            <person name="Paulsen I."/>
            <person name="Piegu B."/>
            <person name="Poliakov A."/>
            <person name="Robbens S."/>
            <person name="Schmutz J."/>
            <person name="Toulza E."/>
            <person name="Wyss T."/>
            <person name="Zelensky A."/>
            <person name="Zhou K."/>
            <person name="Armbrust E.V."/>
            <person name="Bhattacharya D."/>
            <person name="Goodenough U.W."/>
            <person name="Van de Peer Y."/>
            <person name="Grigoriev I.V."/>
        </authorList>
    </citation>
    <scope>NUCLEOTIDE SEQUENCE [LARGE SCALE GENOMIC DNA]</scope>
    <source>
        <strain evidence="2">RCC299 / NOUM17</strain>
    </source>
</reference>
<dbReference type="InParanoid" id="C1EE03"/>
<dbReference type="GeneID" id="8247620"/>
<accession>C1EE03</accession>
<dbReference type="EMBL" id="CP001330">
    <property type="protein sequence ID" value="ACO66145.1"/>
    <property type="molecule type" value="Genomic_DNA"/>
</dbReference>
<gene>
    <name evidence="1" type="ORF">MICPUN_62453</name>
</gene>
<dbReference type="eggNOG" id="ENOG502S4CT">
    <property type="taxonomic scope" value="Eukaryota"/>
</dbReference>
<organism evidence="1 2">
    <name type="scientific">Micromonas commoda (strain RCC299 / NOUM17 / CCMP2709)</name>
    <name type="common">Picoplanktonic green alga</name>
    <dbReference type="NCBI Taxonomy" id="296587"/>
    <lineage>
        <taxon>Eukaryota</taxon>
        <taxon>Viridiplantae</taxon>
        <taxon>Chlorophyta</taxon>
        <taxon>Mamiellophyceae</taxon>
        <taxon>Mamiellales</taxon>
        <taxon>Mamiellaceae</taxon>
        <taxon>Micromonas</taxon>
    </lineage>
</organism>
<dbReference type="OrthoDB" id="496822at2759"/>